<evidence type="ECO:0000313" key="5">
    <source>
        <dbReference type="Proteomes" id="UP000320421"/>
    </source>
</evidence>
<dbReference type="Proteomes" id="UP000320421">
    <property type="component" value="Chromosome"/>
</dbReference>
<keyword evidence="5" id="KW-1185">Reference proteome</keyword>
<proteinExistence type="inferred from homology"/>
<dbReference type="EC" id="1.-.-.-" evidence="4"/>
<dbReference type="NCBIfam" id="NF006120">
    <property type="entry name" value="PRK08264.1-6"/>
    <property type="match status" value="1"/>
</dbReference>
<dbReference type="InterPro" id="IPR002347">
    <property type="entry name" value="SDR_fam"/>
</dbReference>
<gene>
    <name evidence="4" type="ORF">HG66A1_49240</name>
</gene>
<dbReference type="RefSeq" id="WP_145190029.1">
    <property type="nucleotide sequence ID" value="NZ_CP036266.1"/>
</dbReference>
<reference evidence="4 5" key="1">
    <citation type="submission" date="2019-02" db="EMBL/GenBank/DDBJ databases">
        <title>Deep-cultivation of Planctomycetes and their phenomic and genomic characterization uncovers novel biology.</title>
        <authorList>
            <person name="Wiegand S."/>
            <person name="Jogler M."/>
            <person name="Boedeker C."/>
            <person name="Pinto D."/>
            <person name="Vollmers J."/>
            <person name="Rivas-Marin E."/>
            <person name="Kohn T."/>
            <person name="Peeters S.H."/>
            <person name="Heuer A."/>
            <person name="Rast P."/>
            <person name="Oberbeckmann S."/>
            <person name="Bunk B."/>
            <person name="Jeske O."/>
            <person name="Meyerdierks A."/>
            <person name="Storesund J.E."/>
            <person name="Kallscheuer N."/>
            <person name="Luecker S."/>
            <person name="Lage O.M."/>
            <person name="Pohl T."/>
            <person name="Merkel B.J."/>
            <person name="Hornburger P."/>
            <person name="Mueller R.-W."/>
            <person name="Bruemmer F."/>
            <person name="Labrenz M."/>
            <person name="Spormann A.M."/>
            <person name="Op den Camp H."/>
            <person name="Overmann J."/>
            <person name="Amann R."/>
            <person name="Jetten M.S.M."/>
            <person name="Mascher T."/>
            <person name="Medema M.H."/>
            <person name="Devos D.P."/>
            <person name="Kaster A.-K."/>
            <person name="Ovreas L."/>
            <person name="Rohde M."/>
            <person name="Galperin M.Y."/>
            <person name="Jogler C."/>
        </authorList>
    </citation>
    <scope>NUCLEOTIDE SEQUENCE [LARGE SCALE GENOMIC DNA]</scope>
    <source>
        <strain evidence="4 5">HG66A1</strain>
    </source>
</reference>
<dbReference type="Pfam" id="PF00106">
    <property type="entry name" value="adh_short"/>
    <property type="match status" value="1"/>
</dbReference>
<dbReference type="OrthoDB" id="7593130at2"/>
<dbReference type="AlphaFoldDB" id="A0A517PUS8"/>
<evidence type="ECO:0000256" key="3">
    <source>
        <dbReference type="RuleBase" id="RU000363"/>
    </source>
</evidence>
<dbReference type="PRINTS" id="PR00080">
    <property type="entry name" value="SDRFAMILY"/>
</dbReference>
<sequence length="247" mass="25503">MGYEISGQVGLVTGANRGIGKAILEALLKAGAAKVYAAVRDPASVSGLTEAYGDKVVPLELDLTKPETIKTAAQTASDVSLVVNNAGVLKTASALSENALDSLEFEMNANVYGLIRVAQAFAPVLKANGGGALVQLNSVASIKTFPEFTTYCASKAAAYAVTQGLKDQLKEQGTLVVSVHPGPIATDMGHTAGFDEIAEPPELVADGVVAALQAGEFHVFPDSLAKEMGAAYESFAKNVIEAEMSEN</sequence>
<protein>
    <submittedName>
        <fullName evidence="4">Putative oxidoreductase</fullName>
        <ecNumber evidence="4">1.-.-.-</ecNumber>
    </submittedName>
</protein>
<keyword evidence="2 4" id="KW-0560">Oxidoreductase</keyword>
<evidence type="ECO:0000256" key="2">
    <source>
        <dbReference type="ARBA" id="ARBA00023002"/>
    </source>
</evidence>
<dbReference type="Gene3D" id="3.40.50.720">
    <property type="entry name" value="NAD(P)-binding Rossmann-like Domain"/>
    <property type="match status" value="1"/>
</dbReference>
<comment type="similarity">
    <text evidence="1 3">Belongs to the short-chain dehydrogenases/reductases (SDR) family.</text>
</comment>
<dbReference type="InterPro" id="IPR036291">
    <property type="entry name" value="NAD(P)-bd_dom_sf"/>
</dbReference>
<dbReference type="PRINTS" id="PR00081">
    <property type="entry name" value="GDHRDH"/>
</dbReference>
<accession>A0A517PUS8</accession>
<dbReference type="GO" id="GO:0016491">
    <property type="term" value="F:oxidoreductase activity"/>
    <property type="evidence" value="ECO:0007669"/>
    <property type="project" value="UniProtKB-KW"/>
</dbReference>
<dbReference type="EMBL" id="CP036266">
    <property type="protein sequence ID" value="QDT23110.1"/>
    <property type="molecule type" value="Genomic_DNA"/>
</dbReference>
<evidence type="ECO:0000256" key="1">
    <source>
        <dbReference type="ARBA" id="ARBA00006484"/>
    </source>
</evidence>
<evidence type="ECO:0000313" key="4">
    <source>
        <dbReference type="EMBL" id="QDT23110.1"/>
    </source>
</evidence>
<name>A0A517PUS8_9PLAN</name>
<organism evidence="4 5">
    <name type="scientific">Gimesia chilikensis</name>
    <dbReference type="NCBI Taxonomy" id="2605989"/>
    <lineage>
        <taxon>Bacteria</taxon>
        <taxon>Pseudomonadati</taxon>
        <taxon>Planctomycetota</taxon>
        <taxon>Planctomycetia</taxon>
        <taxon>Planctomycetales</taxon>
        <taxon>Planctomycetaceae</taxon>
        <taxon>Gimesia</taxon>
    </lineage>
</organism>
<dbReference type="SUPFAM" id="SSF51735">
    <property type="entry name" value="NAD(P)-binding Rossmann-fold domains"/>
    <property type="match status" value="1"/>
</dbReference>
<dbReference type="PANTHER" id="PTHR44169">
    <property type="entry name" value="NADPH-DEPENDENT 1-ACYLDIHYDROXYACETONE PHOSPHATE REDUCTASE"/>
    <property type="match status" value="1"/>
</dbReference>
<dbReference type="PANTHER" id="PTHR44169:SF6">
    <property type="entry name" value="NADPH-DEPENDENT 1-ACYLDIHYDROXYACETONE PHOSPHATE REDUCTASE"/>
    <property type="match status" value="1"/>
</dbReference>